<name>A0ABX1GYP8_9ACTN</name>
<reference evidence="2 3" key="1">
    <citation type="submission" date="2020-04" db="EMBL/GenBank/DDBJ databases">
        <title>Phylogenetic Diversity and Antibacterial Activity against Ralstonia solanacearum of Endophytic Actinomycete Isolated from Moss.</title>
        <authorList>
            <person name="Zhuang X."/>
        </authorList>
    </citation>
    <scope>NUCLEOTIDE SEQUENCE [LARGE SCALE GENOMIC DNA]</scope>
    <source>
        <strain evidence="2 3">LD120</strain>
    </source>
</reference>
<dbReference type="PANTHER" id="PTHR47129">
    <property type="entry name" value="QUINONE OXIDOREDUCTASE 2"/>
    <property type="match status" value="1"/>
</dbReference>
<accession>A0ABX1GYP8</accession>
<dbReference type="PANTHER" id="PTHR47129:SF1">
    <property type="entry name" value="NMRA-LIKE DOMAIN-CONTAINING PROTEIN"/>
    <property type="match status" value="1"/>
</dbReference>
<proteinExistence type="predicted"/>
<evidence type="ECO:0000313" key="2">
    <source>
        <dbReference type="EMBL" id="NKI41207.1"/>
    </source>
</evidence>
<dbReference type="InterPro" id="IPR052718">
    <property type="entry name" value="NmrA-type_oxidoreductase"/>
</dbReference>
<keyword evidence="3" id="KW-1185">Reference proteome</keyword>
<dbReference type="RefSeq" id="WP_168537351.1">
    <property type="nucleotide sequence ID" value="NZ_JAAWWP010000004.1"/>
</dbReference>
<dbReference type="Proteomes" id="UP000772196">
    <property type="component" value="Unassembled WGS sequence"/>
</dbReference>
<feature type="domain" description="NAD(P)-binding" evidence="1">
    <location>
        <begin position="6"/>
        <end position="144"/>
    </location>
</feature>
<dbReference type="Gene3D" id="3.40.50.720">
    <property type="entry name" value="NAD(P)-binding Rossmann-like Domain"/>
    <property type="match status" value="1"/>
</dbReference>
<sequence length="287" mass="29676">MIIVTGAGGQLGRAVVERLLTRVPAGQLGVSVRDPGKAAELEESGVRVRRGDFLDPGSLAHSFEGASRILLVSVGRTGESALRAHRAAVEAAASAGADHLFYTSHQAAGAASAFSPMHTHAATERLLRESGLPWTSLRNGFYASFAAALLPAALESGELVLPEDGPVSWTAHADLAEAAAVALTEDGPQGPTPGLTGAEALDMAEVAVLASELAGRPIRRVVVPDSVYRESLRAQGLPEEAAELYLGMFAASRAGEFAEVGPELPKRVGRPATTMREVLAAALPAAH</sequence>
<evidence type="ECO:0000259" key="1">
    <source>
        <dbReference type="Pfam" id="PF13460"/>
    </source>
</evidence>
<dbReference type="SUPFAM" id="SSF51735">
    <property type="entry name" value="NAD(P)-binding Rossmann-fold domains"/>
    <property type="match status" value="1"/>
</dbReference>
<dbReference type="InterPro" id="IPR016040">
    <property type="entry name" value="NAD(P)-bd_dom"/>
</dbReference>
<dbReference type="InterPro" id="IPR036291">
    <property type="entry name" value="NAD(P)-bd_dom_sf"/>
</dbReference>
<evidence type="ECO:0000313" key="3">
    <source>
        <dbReference type="Proteomes" id="UP000772196"/>
    </source>
</evidence>
<protein>
    <submittedName>
        <fullName evidence="2">NAD(P)H-binding protein</fullName>
    </submittedName>
</protein>
<organism evidence="2 3">
    <name type="scientific">Streptomyces physcomitrii</name>
    <dbReference type="NCBI Taxonomy" id="2724184"/>
    <lineage>
        <taxon>Bacteria</taxon>
        <taxon>Bacillati</taxon>
        <taxon>Actinomycetota</taxon>
        <taxon>Actinomycetes</taxon>
        <taxon>Kitasatosporales</taxon>
        <taxon>Streptomycetaceae</taxon>
        <taxon>Streptomyces</taxon>
    </lineage>
</organism>
<comment type="caution">
    <text evidence="2">The sequence shown here is derived from an EMBL/GenBank/DDBJ whole genome shotgun (WGS) entry which is preliminary data.</text>
</comment>
<gene>
    <name evidence="2" type="ORF">HFV08_08150</name>
</gene>
<dbReference type="Gene3D" id="3.90.25.10">
    <property type="entry name" value="UDP-galactose 4-epimerase, domain 1"/>
    <property type="match status" value="1"/>
</dbReference>
<dbReference type="Pfam" id="PF13460">
    <property type="entry name" value="NAD_binding_10"/>
    <property type="match status" value="1"/>
</dbReference>
<dbReference type="EMBL" id="JAAWWP010000004">
    <property type="protein sequence ID" value="NKI41207.1"/>
    <property type="molecule type" value="Genomic_DNA"/>
</dbReference>